<dbReference type="RefSeq" id="WP_171630563.1">
    <property type="nucleotide sequence ID" value="NZ_WHNY01000040.1"/>
</dbReference>
<organism evidence="3 4">
    <name type="scientific">Paenibacillus plantarum</name>
    <dbReference type="NCBI Taxonomy" id="2654975"/>
    <lineage>
        <taxon>Bacteria</taxon>
        <taxon>Bacillati</taxon>
        <taxon>Bacillota</taxon>
        <taxon>Bacilli</taxon>
        <taxon>Bacillales</taxon>
        <taxon>Paenibacillaceae</taxon>
        <taxon>Paenibacillus</taxon>
    </lineage>
</organism>
<dbReference type="InterPro" id="IPR011050">
    <property type="entry name" value="Pectin_lyase_fold/virulence"/>
</dbReference>
<dbReference type="Gene3D" id="2.60.40.10">
    <property type="entry name" value="Immunoglobulins"/>
    <property type="match status" value="1"/>
</dbReference>
<dbReference type="Gene3D" id="1.20.1270.90">
    <property type="entry name" value="AF1782-like"/>
    <property type="match status" value="1"/>
</dbReference>
<dbReference type="InterPro" id="IPR039448">
    <property type="entry name" value="Beta_helix"/>
</dbReference>
<comment type="caution">
    <text evidence="3">The sequence shown here is derived from an EMBL/GenBank/DDBJ whole genome shotgun (WGS) entry which is preliminary data.</text>
</comment>
<evidence type="ECO:0000313" key="3">
    <source>
        <dbReference type="EMBL" id="NOU64848.1"/>
    </source>
</evidence>
<dbReference type="EMBL" id="WHNY01000040">
    <property type="protein sequence ID" value="NOU64848.1"/>
    <property type="molecule type" value="Genomic_DNA"/>
</dbReference>
<keyword evidence="4" id="KW-1185">Reference proteome</keyword>
<dbReference type="InterPro" id="IPR006626">
    <property type="entry name" value="PbH1"/>
</dbReference>
<evidence type="ECO:0000313" key="4">
    <source>
        <dbReference type="Proteomes" id="UP000653578"/>
    </source>
</evidence>
<dbReference type="PANTHER" id="PTHR36453">
    <property type="entry name" value="SECRETED PROTEIN-RELATED"/>
    <property type="match status" value="1"/>
</dbReference>
<sequence>MKDQQTRMRIRVNKRIVSILLTWILVLQLFPVALYADDPDPSESPADYVVYVDGVGSGAEDGTTRNHAFQYLSEAYGVFASSLEAGEKAVIVIAGPVSISNDTGLAKPANRADAYALPAHQGLVVLTSKYDEENYTSTGTLAFNNKVLHLFGDTKLENLVVSSALATLFGGYHAIHFGKGISSSASGNWVVKDIYGGTNVDVGLATPINHTSIRIESGKYDNVYGGGSYYQGVILRSKNYSSHITMDGGTVSNIFGTGLGNTDNPHQKSVKIDMNGGTVGYIYGAHKEGTVYEGIEINIKGGTVTAAVYGANQYVRPASGSNMSYTPTLFGNVTVAVYQNATAGSIYGSATGANVVGERTVVLDGFGTEEALASPGSTLGNADVLKLNHTYLKLGSANATFWSSLEGLKMTDDSRLKLEFNPGALPALGLSVLKTQARYVLDVPLITAPYGTANLFALQTPFQYSLGYEPGDASTDARWQLSQSSDPSESPADYVVYVDGVGSGAEDGTSRNNAYQYLSEAYGAFASSLKVGEKAVIVIAGPVSISSDTGLAKPANRADAYALPAHQGLVVLTSQYDEEDYTSTGSLAFNNKVLHLFGDTKLEKLVVSSALATLFGGYHAIHFGKGINSNASGNWVVKDIYGGTNADVGLATPINHTSIRIESGKYDNVYGGGSYYQGAILRAKNYSSHITMDGGTVSNIFGTGWGNTDNPHQKSVKIDMNGGTVGNIYGAHKEGTVYEGVDINIKGGTVTAAVYGANPYVRPPSGSNMSYTPTLFGNVTVAVYQNATAGSIYGSATGANVVGERTVVLDGFGTEEALASPGSTLGNADVLKLSHSYLKLGSANAAFWSSLDGLKLTDDSRLKLEFNPGALPAIGLSVLKTQDQYVMDVPLITAPYGTANLFALQIPFQYSLGYEPGDGSTDVYWKLSDDGFSIGQRGTDGTPLDVDLGLPASYDADLDGESVFDRYEQRLEELGDAAEAANVIVPAAVQGEVEIYVAPNGSDTNSGRKLAPLRTIQKALSYIPLIRASLNVKGIVIYLREGTYISEEPIVLGEKHSGTDESPVILSAYMNDEVHIASGVEISGDEFSPVTDESLRERLPSTALDHIVVADLRALGITDYGSIVSGRPGGPTYQVFMDGEAMRLARYPNVTKLPLGKVLDIGPITASYSSFAQGTNASSTGIEFVEQNNRPFKWLDNDNIWLNGSLFAEWDTRNLRISDIKQSSSSIKLAGGTTLGALSGPDQTYYYYNVLEELDVPGEFFLDTVNGLLYMYPIHDLTFAKVTFVSKPHDIVQLKGTRNVVLNGLIIEYGGKNGIVMDNNNYKTVVQNSTVQYVAQTGVVIAGKESGLIQSTIHDTGNNPASFTTDSDYFDFTPDHNFLQNSYIYNTGRLNPEFGYVHLNGVGNVVSHNLIQGTYGVSIYTTNVNESIVEYNEIVGGPVETYDSAAIYAIGFPVSKGNHYRYNYIHDIGISSESYNPHGIYFDESSSENYVYGNVMNNIPTGFFTNSGGDNVVTNNIVMHGRPNSIASIWGSSNFDTFTLPQRLLRAPLLQSSYNLYQSMSSTAKAALRNRQPALCDYYDKMQEVLAERATLGSAYVITAKERELVKANGNAFIGNISYDHKNIIANGTNHTVEPNLVTDIDPFVDSANGNFSLKSGMELEFEYNPIPFEQIGIIGTKRGIGDFNQYGPINGSHGEVYSGDVLLQWTPAAGADHYIVTVATDEELTQNVKVIDTEKAFHRLANDAYFQYDQTYYWTVTAATYANSRIGTPVSHSQANSFTTMTFEEYLAANKADTTNLELAITRAVALAGTIEEGIDPGQYVFGAKSALESAIADAELILAEAESKLQEEVNTATEILWQAIQEAVSQRNIAFRTFDIDLVKWSETGDAVPPRIAVTQNVYELSMGVTGSVTEIVYNEKVDLREILTFDFYLEDLVQWNGFVIRQSSKDVIATKVANTDSYFIVIKGDQLELQKRNGGISYGNLAVVPNNDVILTSGQWYNVELGAVNESGGTVRVLFKIDGVTVFDFVDTTNPILESGYFGIVLQEANGIVKLRAADSIPPTE</sequence>
<evidence type="ECO:0000256" key="1">
    <source>
        <dbReference type="SAM" id="Coils"/>
    </source>
</evidence>
<dbReference type="InterPro" id="IPR013783">
    <property type="entry name" value="Ig-like_fold"/>
</dbReference>
<dbReference type="SMART" id="SM00710">
    <property type="entry name" value="PbH1"/>
    <property type="match status" value="5"/>
</dbReference>
<dbReference type="Proteomes" id="UP000653578">
    <property type="component" value="Unassembled WGS sequence"/>
</dbReference>
<dbReference type="SUPFAM" id="SSF51126">
    <property type="entry name" value="Pectin lyase-like"/>
    <property type="match status" value="1"/>
</dbReference>
<accession>A0ABX1X8R8</accession>
<dbReference type="Gene3D" id="2.160.20.10">
    <property type="entry name" value="Single-stranded right-handed beta-helix, Pectin lyase-like"/>
    <property type="match status" value="2"/>
</dbReference>
<dbReference type="PANTHER" id="PTHR36453:SF1">
    <property type="entry name" value="RIGHT HANDED BETA HELIX DOMAIN-CONTAINING PROTEIN"/>
    <property type="match status" value="1"/>
</dbReference>
<feature type="coiled-coil region" evidence="1">
    <location>
        <begin position="1826"/>
        <end position="1853"/>
    </location>
</feature>
<evidence type="ECO:0000259" key="2">
    <source>
        <dbReference type="Pfam" id="PF13229"/>
    </source>
</evidence>
<dbReference type="Pfam" id="PF13229">
    <property type="entry name" value="Beta_helix"/>
    <property type="match status" value="1"/>
</dbReference>
<reference evidence="3 4" key="1">
    <citation type="submission" date="2019-10" db="EMBL/GenBank/DDBJ databases">
        <title>Description of Paenibacillus humi sp. nov.</title>
        <authorList>
            <person name="Carlier A."/>
            <person name="Qi S."/>
        </authorList>
    </citation>
    <scope>NUCLEOTIDE SEQUENCE [LARGE SCALE GENOMIC DNA]</scope>
    <source>
        <strain evidence="3 4">LMG 31461</strain>
    </source>
</reference>
<keyword evidence="1" id="KW-0175">Coiled coil</keyword>
<protein>
    <recommendedName>
        <fullName evidence="2">Right handed beta helix domain-containing protein</fullName>
    </recommendedName>
</protein>
<gene>
    <name evidence="3" type="ORF">GC096_12500</name>
</gene>
<dbReference type="InterPro" id="IPR012334">
    <property type="entry name" value="Pectin_lyas_fold"/>
</dbReference>
<name>A0ABX1X8R8_9BACL</name>
<feature type="domain" description="Right handed beta helix" evidence="2">
    <location>
        <begin position="1313"/>
        <end position="1516"/>
    </location>
</feature>
<proteinExistence type="predicted"/>